<organism evidence="2 3">
    <name type="scientific">Burkholderia ubonensis</name>
    <dbReference type="NCBI Taxonomy" id="101571"/>
    <lineage>
        <taxon>Bacteria</taxon>
        <taxon>Pseudomonadati</taxon>
        <taxon>Pseudomonadota</taxon>
        <taxon>Betaproteobacteria</taxon>
        <taxon>Burkholderiales</taxon>
        <taxon>Burkholderiaceae</taxon>
        <taxon>Burkholderia</taxon>
        <taxon>Burkholderia cepacia complex</taxon>
    </lineage>
</organism>
<dbReference type="RefSeq" id="WP_060192455.1">
    <property type="nucleotide sequence ID" value="NZ_LPHD01000049.1"/>
</dbReference>
<feature type="coiled-coil region" evidence="1">
    <location>
        <begin position="14"/>
        <end position="41"/>
    </location>
</feature>
<sequence length="93" mass="10654">MQLDAVRTMLDAALEERNKELAAIDEQIQRLRGQRAEVDARHAVVLEGLKRRRNAAWTARVAVGNKLKKKVDARYPDMVDCARVCEWQRPEGV</sequence>
<name>A0A119HFJ9_9BURK</name>
<proteinExistence type="predicted"/>
<keyword evidence="1" id="KW-0175">Coiled coil</keyword>
<evidence type="ECO:0000313" key="3">
    <source>
        <dbReference type="Proteomes" id="UP000060630"/>
    </source>
</evidence>
<dbReference type="EMBL" id="LPHD01000049">
    <property type="protein sequence ID" value="KWA84057.1"/>
    <property type="molecule type" value="Genomic_DNA"/>
</dbReference>
<comment type="caution">
    <text evidence="2">The sequence shown here is derived from an EMBL/GenBank/DDBJ whole genome shotgun (WGS) entry which is preliminary data.</text>
</comment>
<dbReference type="Proteomes" id="UP000060630">
    <property type="component" value="Unassembled WGS sequence"/>
</dbReference>
<gene>
    <name evidence="2" type="ORF">WL29_22075</name>
</gene>
<protein>
    <submittedName>
        <fullName evidence="2">Uncharacterized protein</fullName>
    </submittedName>
</protein>
<evidence type="ECO:0000313" key="2">
    <source>
        <dbReference type="EMBL" id="KWA84057.1"/>
    </source>
</evidence>
<dbReference type="AlphaFoldDB" id="A0A119HFJ9"/>
<accession>A0A119HFJ9</accession>
<reference evidence="2 3" key="1">
    <citation type="submission" date="2015-11" db="EMBL/GenBank/DDBJ databases">
        <title>Expanding the genomic diversity of Burkholderia species for the development of highly accurate diagnostics.</title>
        <authorList>
            <person name="Sahl J."/>
            <person name="Keim P."/>
            <person name="Wagner D."/>
        </authorList>
    </citation>
    <scope>NUCLEOTIDE SEQUENCE [LARGE SCALE GENOMIC DNA]</scope>
    <source>
        <strain evidence="2 3">MSMB2087WGS</strain>
    </source>
</reference>
<evidence type="ECO:0000256" key="1">
    <source>
        <dbReference type="SAM" id="Coils"/>
    </source>
</evidence>